<dbReference type="InterPro" id="IPR000944">
    <property type="entry name" value="Tscrpt_reg_Rrf2"/>
</dbReference>
<dbReference type="NCBIfam" id="TIGR00738">
    <property type="entry name" value="rrf2_super"/>
    <property type="match status" value="1"/>
</dbReference>
<dbReference type="PANTHER" id="PTHR33221">
    <property type="entry name" value="WINGED HELIX-TURN-HELIX TRANSCRIPTIONAL REGULATOR, RRF2 FAMILY"/>
    <property type="match status" value="1"/>
</dbReference>
<gene>
    <name evidence="1" type="ORF">F7310_04940</name>
</gene>
<sequence>MLRISKLLDYGLLVVVTIAKNNSTPYSAAKVAEITGLNIPTVRKLLNQLSIADIVASKRGVEGGYSLVRDSREITVLDVVEAIEKDVNLTECCDIYKKCSLKNCTVSSYWKVLNSQLLGILSGTSIYDIVNNKGKS</sequence>
<reference evidence="1 2" key="1">
    <citation type="journal article" date="2016" name="Appl. Environ. Microbiol.">
        <title>Whole genome relationships among Francisella bacteria of diverse origin define new species and provide specific regions for detection.</title>
        <authorList>
            <person name="Challacombe J.F."/>
            <person name="Petersen J.M."/>
            <person name="Gallegos-Graves V."/>
            <person name="Hodge D."/>
            <person name="Pillai S."/>
            <person name="Kuske C.R."/>
        </authorList>
    </citation>
    <scope>NUCLEOTIDE SEQUENCE [LARGE SCALE GENOMIC DNA]</scope>
    <source>
        <strain evidence="2">TX07-7310</strain>
    </source>
</reference>
<keyword evidence="2" id="KW-1185">Reference proteome</keyword>
<dbReference type="GO" id="GO:0003700">
    <property type="term" value="F:DNA-binding transcription factor activity"/>
    <property type="evidence" value="ECO:0007669"/>
    <property type="project" value="TreeGrafter"/>
</dbReference>
<dbReference type="OrthoDB" id="9808360at2"/>
<name>A0A1L4BSD1_9GAMM</name>
<dbReference type="RefSeq" id="WP_072712234.1">
    <property type="nucleotide sequence ID" value="NZ_CP016796.1"/>
</dbReference>
<accession>A0A1L4BSD1</accession>
<dbReference type="InterPro" id="IPR036388">
    <property type="entry name" value="WH-like_DNA-bd_sf"/>
</dbReference>
<organism evidence="1 2">
    <name type="scientific">Francisella uliginis</name>
    <dbReference type="NCBI Taxonomy" id="573570"/>
    <lineage>
        <taxon>Bacteria</taxon>
        <taxon>Pseudomonadati</taxon>
        <taxon>Pseudomonadota</taxon>
        <taxon>Gammaproteobacteria</taxon>
        <taxon>Thiotrichales</taxon>
        <taxon>Francisellaceae</taxon>
        <taxon>Francisella</taxon>
    </lineage>
</organism>
<evidence type="ECO:0000313" key="2">
    <source>
        <dbReference type="Proteomes" id="UP000184222"/>
    </source>
</evidence>
<dbReference type="STRING" id="573570.F7310_04940"/>
<protein>
    <submittedName>
        <fullName evidence="1">SUF system Fe-S cluster assembly regulator</fullName>
    </submittedName>
</protein>
<dbReference type="Pfam" id="PF02082">
    <property type="entry name" value="Rrf2"/>
    <property type="match status" value="1"/>
</dbReference>
<dbReference type="InterPro" id="IPR036390">
    <property type="entry name" value="WH_DNA-bd_sf"/>
</dbReference>
<evidence type="ECO:0000313" key="1">
    <source>
        <dbReference type="EMBL" id="API86745.1"/>
    </source>
</evidence>
<dbReference type="SUPFAM" id="SSF46785">
    <property type="entry name" value="Winged helix' DNA-binding domain"/>
    <property type="match status" value="1"/>
</dbReference>
<dbReference type="InterPro" id="IPR014290">
    <property type="entry name" value="SUF_FeS_clus_asmbl_reg"/>
</dbReference>
<dbReference type="EMBL" id="CP016796">
    <property type="protein sequence ID" value="API86745.1"/>
    <property type="molecule type" value="Genomic_DNA"/>
</dbReference>
<dbReference type="Proteomes" id="UP000184222">
    <property type="component" value="Chromosome"/>
</dbReference>
<dbReference type="KEGG" id="frx:F7310_04940"/>
<dbReference type="Gene3D" id="1.10.10.10">
    <property type="entry name" value="Winged helix-like DNA-binding domain superfamily/Winged helix DNA-binding domain"/>
    <property type="match status" value="1"/>
</dbReference>
<dbReference type="PROSITE" id="PS51197">
    <property type="entry name" value="HTH_RRF2_2"/>
    <property type="match status" value="1"/>
</dbReference>
<dbReference type="AlphaFoldDB" id="A0A1L4BSD1"/>
<dbReference type="GO" id="GO:0005829">
    <property type="term" value="C:cytosol"/>
    <property type="evidence" value="ECO:0007669"/>
    <property type="project" value="TreeGrafter"/>
</dbReference>
<dbReference type="NCBIfam" id="TIGR02944">
    <property type="entry name" value="suf_reg_Xantho"/>
    <property type="match status" value="1"/>
</dbReference>
<dbReference type="PANTHER" id="PTHR33221:SF2">
    <property type="entry name" value="TRANSCRIPTIONAL REGULATOR"/>
    <property type="match status" value="1"/>
</dbReference>
<proteinExistence type="predicted"/>